<proteinExistence type="inferred from homology"/>
<accession>A0A3B4E5H9</accession>
<comment type="subcellular location">
    <subcellularLocation>
        <location evidence="1">Endomembrane system</location>
        <topology evidence="1">Multi-pass membrane protein</topology>
    </subcellularLocation>
</comment>
<dbReference type="PANTHER" id="PTHR21324:SF11">
    <property type="entry name" value="DNA DAMAGE-REGULATED AUTOPHAGY MODULATOR PROTEIN 1"/>
    <property type="match status" value="1"/>
</dbReference>
<reference evidence="8 9" key="1">
    <citation type="submission" date="2020-10" db="EMBL/GenBank/DDBJ databases">
        <title>Pygocentrus nattereri (red-bellied piranha) genome, fPygNat1, primary haplotype.</title>
        <authorList>
            <person name="Myers G."/>
            <person name="Meyer A."/>
            <person name="Karagic N."/>
            <person name="Pippel M."/>
            <person name="Winkler S."/>
            <person name="Tracey A."/>
            <person name="Wood J."/>
            <person name="Formenti G."/>
            <person name="Howe K."/>
            <person name="Fedrigo O."/>
            <person name="Jarvis E.D."/>
        </authorList>
    </citation>
    <scope>NUCLEOTIDE SEQUENCE [LARGE SCALE GENOMIC DNA]</scope>
</reference>
<dbReference type="GeneID" id="108438503"/>
<dbReference type="RefSeq" id="XP_017571845.1">
    <property type="nucleotide sequence ID" value="XM_017716356.1"/>
</dbReference>
<evidence type="ECO:0000259" key="7">
    <source>
        <dbReference type="Pfam" id="PF10277"/>
    </source>
</evidence>
<feature type="transmembrane region" description="Helical" evidence="6">
    <location>
        <begin position="125"/>
        <end position="145"/>
    </location>
</feature>
<comment type="similarity">
    <text evidence="2">Belongs to the DRAM/TMEM150 family.</text>
</comment>
<evidence type="ECO:0000313" key="8">
    <source>
        <dbReference type="Ensembl" id="ENSPNAP00000030928.1"/>
    </source>
</evidence>
<evidence type="ECO:0000256" key="3">
    <source>
        <dbReference type="ARBA" id="ARBA00022692"/>
    </source>
</evidence>
<dbReference type="GO" id="GO:0005764">
    <property type="term" value="C:lysosome"/>
    <property type="evidence" value="ECO:0007669"/>
    <property type="project" value="TreeGrafter"/>
</dbReference>
<dbReference type="RefSeq" id="XP_017571846.1">
    <property type="nucleotide sequence ID" value="XM_017716357.2"/>
</dbReference>
<dbReference type="PANTHER" id="PTHR21324">
    <property type="entry name" value="FASTING-INDUCIBLE INTEGRAL MEMBRANE PROTEIN TM6P1-RELATED"/>
    <property type="match status" value="1"/>
</dbReference>
<feature type="transmembrane region" description="Helical" evidence="6">
    <location>
        <begin position="199"/>
        <end position="220"/>
    </location>
</feature>
<dbReference type="InterPro" id="IPR019402">
    <property type="entry name" value="CWH43_N"/>
</dbReference>
<dbReference type="Ensembl" id="ENSPNAT00000019432.2">
    <property type="protein sequence ID" value="ENSPNAP00000030928.1"/>
    <property type="gene ID" value="ENSPNAG00000017955.2"/>
</dbReference>
<dbReference type="InterPro" id="IPR050911">
    <property type="entry name" value="DRAM/TMEM150_Autophagy_Mod"/>
</dbReference>
<reference evidence="8" key="3">
    <citation type="submission" date="2025-09" db="UniProtKB">
        <authorList>
            <consortium name="Ensembl"/>
        </authorList>
    </citation>
    <scope>IDENTIFICATION</scope>
</reference>
<dbReference type="GeneTree" id="ENSGT01030000234578"/>
<dbReference type="AlphaFoldDB" id="A0A3B4E5H9"/>
<dbReference type="GO" id="GO:0010506">
    <property type="term" value="P:regulation of autophagy"/>
    <property type="evidence" value="ECO:0007669"/>
    <property type="project" value="TreeGrafter"/>
</dbReference>
<keyword evidence="4 6" id="KW-1133">Transmembrane helix</keyword>
<evidence type="ECO:0000256" key="4">
    <source>
        <dbReference type="ARBA" id="ARBA00022989"/>
    </source>
</evidence>
<feature type="transmembrane region" description="Helical" evidence="6">
    <location>
        <begin position="95"/>
        <end position="113"/>
    </location>
</feature>
<dbReference type="GO" id="GO:0012505">
    <property type="term" value="C:endomembrane system"/>
    <property type="evidence" value="ECO:0007669"/>
    <property type="project" value="UniProtKB-SubCell"/>
</dbReference>
<keyword evidence="5 6" id="KW-0472">Membrane</keyword>
<evidence type="ECO:0000256" key="6">
    <source>
        <dbReference type="SAM" id="Phobius"/>
    </source>
</evidence>
<gene>
    <name evidence="8" type="primary">DRAM1</name>
</gene>
<evidence type="ECO:0000256" key="1">
    <source>
        <dbReference type="ARBA" id="ARBA00004127"/>
    </source>
</evidence>
<feature type="domain" description="CWH43-like N-terminal" evidence="7">
    <location>
        <begin position="11"/>
        <end position="225"/>
    </location>
</feature>
<evidence type="ECO:0000256" key="2">
    <source>
        <dbReference type="ARBA" id="ARBA00006565"/>
    </source>
</evidence>
<evidence type="ECO:0000256" key="5">
    <source>
        <dbReference type="ARBA" id="ARBA00023136"/>
    </source>
</evidence>
<feature type="transmembrane region" description="Helical" evidence="6">
    <location>
        <begin position="157"/>
        <end position="179"/>
    </location>
</feature>
<evidence type="ECO:0000313" key="9">
    <source>
        <dbReference type="Proteomes" id="UP001501920"/>
    </source>
</evidence>
<sequence length="238" mass="26815">MFWFQEGLCGLPAFLVVWSSSTFIVNYIIALYKGHVDVVFPYISDTGAIPPESCIFGLMSTITAFAGFATMFARYKFLERQNEITGGVSPALNKAALFFAVTSCLGMCVVATFQETTEGTVHDIGAFIFFLSGVVYIILQTIISHKAHPYGASKRVCYIRTIFAIVAFVAAFPTIIFAFLVKVTKLHWNPEDENYKFHLASAVSEWIVSFTFVFFFFTYIQEFKQFTLKVKAELLEFT</sequence>
<keyword evidence="3 6" id="KW-0812">Transmembrane</keyword>
<feature type="transmembrane region" description="Helical" evidence="6">
    <location>
        <begin position="12"/>
        <end position="35"/>
    </location>
</feature>
<dbReference type="Pfam" id="PF10277">
    <property type="entry name" value="Frag1"/>
    <property type="match status" value="1"/>
</dbReference>
<dbReference type="Proteomes" id="UP001501920">
    <property type="component" value="Chromosome 11"/>
</dbReference>
<reference evidence="8" key="2">
    <citation type="submission" date="2025-08" db="UniProtKB">
        <authorList>
            <consortium name="Ensembl"/>
        </authorList>
    </citation>
    <scope>IDENTIFICATION</scope>
</reference>
<keyword evidence="9" id="KW-1185">Reference proteome</keyword>
<feature type="transmembrane region" description="Helical" evidence="6">
    <location>
        <begin position="55"/>
        <end position="75"/>
    </location>
</feature>
<protein>
    <recommendedName>
        <fullName evidence="7">CWH43-like N-terminal domain-containing protein</fullName>
    </recommendedName>
</protein>
<organism evidence="8 9">
    <name type="scientific">Pygocentrus nattereri</name>
    <name type="common">Red-bellied piranha</name>
    <dbReference type="NCBI Taxonomy" id="42514"/>
    <lineage>
        <taxon>Eukaryota</taxon>
        <taxon>Metazoa</taxon>
        <taxon>Chordata</taxon>
        <taxon>Craniata</taxon>
        <taxon>Vertebrata</taxon>
        <taxon>Euteleostomi</taxon>
        <taxon>Actinopterygii</taxon>
        <taxon>Neopterygii</taxon>
        <taxon>Teleostei</taxon>
        <taxon>Ostariophysi</taxon>
        <taxon>Characiformes</taxon>
        <taxon>Characoidei</taxon>
        <taxon>Pygocentrus</taxon>
    </lineage>
</organism>
<dbReference type="CTD" id="55332"/>
<dbReference type="OMA" id="QNRLALW"/>
<name>A0A3B4E5H9_PYGNA</name>
<dbReference type="OrthoDB" id="191706at2759"/>